<dbReference type="Pfam" id="PF00010">
    <property type="entry name" value="HLH"/>
    <property type="match status" value="1"/>
</dbReference>
<gene>
    <name evidence="3" type="ORF">BJ875DRAFT_259490</name>
</gene>
<reference evidence="3" key="1">
    <citation type="journal article" date="2021" name="IMA Fungus">
        <title>Genomic characterization of three marine fungi, including Emericellopsis atlantica sp. nov. with signatures of a generalist lifestyle and marine biomass degradation.</title>
        <authorList>
            <person name="Hagestad O.C."/>
            <person name="Hou L."/>
            <person name="Andersen J.H."/>
            <person name="Hansen E.H."/>
            <person name="Altermark B."/>
            <person name="Li C."/>
            <person name="Kuhnert E."/>
            <person name="Cox R.J."/>
            <person name="Crous P.W."/>
            <person name="Spatafora J.W."/>
            <person name="Lail K."/>
            <person name="Amirebrahimi M."/>
            <person name="Lipzen A."/>
            <person name="Pangilinan J."/>
            <person name="Andreopoulos W."/>
            <person name="Hayes R.D."/>
            <person name="Ng V."/>
            <person name="Grigoriev I.V."/>
            <person name="Jackson S.A."/>
            <person name="Sutton T.D.S."/>
            <person name="Dobson A.D.W."/>
            <person name="Rama T."/>
        </authorList>
    </citation>
    <scope>NUCLEOTIDE SEQUENCE</scope>
    <source>
        <strain evidence="3">TRa018bII</strain>
    </source>
</reference>
<accession>A0A9P7YME3</accession>
<dbReference type="SUPFAM" id="SSF47459">
    <property type="entry name" value="HLH, helix-loop-helix DNA-binding domain"/>
    <property type="match status" value="1"/>
</dbReference>
<feature type="region of interest" description="Disordered" evidence="1">
    <location>
        <begin position="275"/>
        <end position="304"/>
    </location>
</feature>
<dbReference type="InterPro" id="IPR036638">
    <property type="entry name" value="HLH_DNA-bd_sf"/>
</dbReference>
<proteinExistence type="predicted"/>
<evidence type="ECO:0000313" key="4">
    <source>
        <dbReference type="Proteomes" id="UP000824998"/>
    </source>
</evidence>
<dbReference type="AlphaFoldDB" id="A0A9P7YME3"/>
<feature type="region of interest" description="Disordered" evidence="1">
    <location>
        <begin position="118"/>
        <end position="221"/>
    </location>
</feature>
<evidence type="ECO:0000256" key="1">
    <source>
        <dbReference type="SAM" id="MobiDB-lite"/>
    </source>
</evidence>
<comment type="caution">
    <text evidence="3">The sequence shown here is derived from an EMBL/GenBank/DDBJ whole genome shotgun (WGS) entry which is preliminary data.</text>
</comment>
<dbReference type="PROSITE" id="PS50888">
    <property type="entry name" value="BHLH"/>
    <property type="match status" value="1"/>
</dbReference>
<evidence type="ECO:0000259" key="2">
    <source>
        <dbReference type="PROSITE" id="PS50888"/>
    </source>
</evidence>
<sequence length="304" mass="34278">MLSNFTQIPDLEFDPCWMNDDQNYPDTLASPTTPELDIDSMYTEWTANSPSKWQELPFTDPSQLSAFDEGLQFSVADALWDGFEGNFAADYQVVSVGSAGFGTKQGLSSQSKTEVNGFNLNWPPRRSNLFGKEPKSTPCEEVSTDEEYQVTIEDSVASQEIPKPRSIMKRSKKDSDSKKEPSPSSKRAKHSSLSSSDSTSTPKIRRSPSSSPPSPSDLRSNHNLIEKQYRTRLNLQFEYLLEVLPKGPPNEKRVGKAEVLTHANKYIQELRESLKVSEEKNSGLEEDVKDLESRWNTREDKPIE</sequence>
<feature type="compositionally biased region" description="Low complexity" evidence="1">
    <location>
        <begin position="191"/>
        <end position="202"/>
    </location>
</feature>
<protein>
    <recommendedName>
        <fullName evidence="2">BHLH domain-containing protein</fullName>
    </recommendedName>
</protein>
<name>A0A9P7YME3_9HELO</name>
<organism evidence="3 4">
    <name type="scientific">Amylocarpus encephaloides</name>
    <dbReference type="NCBI Taxonomy" id="45428"/>
    <lineage>
        <taxon>Eukaryota</taxon>
        <taxon>Fungi</taxon>
        <taxon>Dikarya</taxon>
        <taxon>Ascomycota</taxon>
        <taxon>Pezizomycotina</taxon>
        <taxon>Leotiomycetes</taxon>
        <taxon>Helotiales</taxon>
        <taxon>Helotiales incertae sedis</taxon>
        <taxon>Amylocarpus</taxon>
    </lineage>
</organism>
<feature type="compositionally biased region" description="Basic and acidic residues" evidence="1">
    <location>
        <begin position="290"/>
        <end position="304"/>
    </location>
</feature>
<dbReference type="InterPro" id="IPR011598">
    <property type="entry name" value="bHLH_dom"/>
</dbReference>
<dbReference type="EMBL" id="MU251423">
    <property type="protein sequence ID" value="KAG9235745.1"/>
    <property type="molecule type" value="Genomic_DNA"/>
</dbReference>
<dbReference type="OrthoDB" id="3542681at2759"/>
<evidence type="ECO:0000313" key="3">
    <source>
        <dbReference type="EMBL" id="KAG9235745.1"/>
    </source>
</evidence>
<dbReference type="Proteomes" id="UP000824998">
    <property type="component" value="Unassembled WGS sequence"/>
</dbReference>
<keyword evidence="4" id="KW-1185">Reference proteome</keyword>
<dbReference type="Gene3D" id="4.10.280.10">
    <property type="entry name" value="Helix-loop-helix DNA-binding domain"/>
    <property type="match status" value="1"/>
</dbReference>
<dbReference type="GO" id="GO:0046983">
    <property type="term" value="F:protein dimerization activity"/>
    <property type="evidence" value="ECO:0007669"/>
    <property type="project" value="InterPro"/>
</dbReference>
<dbReference type="SMART" id="SM00353">
    <property type="entry name" value="HLH"/>
    <property type="match status" value="1"/>
</dbReference>
<feature type="domain" description="BHLH" evidence="2">
    <location>
        <begin position="217"/>
        <end position="270"/>
    </location>
</feature>